<sequence length="116" mass="13560">MLRLENNVTTDKFSGDYKKVHDWYVENQVEIDQLITENKKLHTLRQMYNKQNQYFAEQNKSGYIIELYCKKHSIDGVVCNKYHLEDDAAVNEYNDITIYEPGKIKPLSIIALAAVS</sequence>
<comment type="caution">
    <text evidence="1">The sequence shown here is derived from an EMBL/GenBank/DDBJ whole genome shotgun (WGS) entry which is preliminary data.</text>
</comment>
<reference evidence="1" key="2">
    <citation type="submission" date="2020-10" db="EMBL/GenBank/DDBJ databases">
        <title>Comparative genomics of the Acetobacterium genus.</title>
        <authorList>
            <person name="Marshall C."/>
            <person name="May H."/>
            <person name="Norman S."/>
        </authorList>
    </citation>
    <scope>NUCLEOTIDE SEQUENCE</scope>
    <source>
        <strain evidence="1">DER-2019</strain>
    </source>
</reference>
<dbReference type="AlphaFoldDB" id="A0A923HWQ3"/>
<evidence type="ECO:0000313" key="1">
    <source>
        <dbReference type="EMBL" id="MBC3888567.1"/>
    </source>
</evidence>
<dbReference type="Proteomes" id="UP000616595">
    <property type="component" value="Unassembled WGS sequence"/>
</dbReference>
<organism evidence="1 2">
    <name type="scientific">Acetobacterium paludosum</name>
    <dbReference type="NCBI Taxonomy" id="52693"/>
    <lineage>
        <taxon>Bacteria</taxon>
        <taxon>Bacillati</taxon>
        <taxon>Bacillota</taxon>
        <taxon>Clostridia</taxon>
        <taxon>Eubacteriales</taxon>
        <taxon>Eubacteriaceae</taxon>
        <taxon>Acetobacterium</taxon>
    </lineage>
</organism>
<protein>
    <submittedName>
        <fullName evidence="1">Uncharacterized protein</fullName>
    </submittedName>
</protein>
<proteinExistence type="predicted"/>
<reference evidence="1" key="1">
    <citation type="submission" date="2019-10" db="EMBL/GenBank/DDBJ databases">
        <authorList>
            <person name="Ross D.E."/>
            <person name="Gulliver D."/>
        </authorList>
    </citation>
    <scope>NUCLEOTIDE SEQUENCE</scope>
    <source>
        <strain evidence="1">DER-2019</strain>
    </source>
</reference>
<keyword evidence="2" id="KW-1185">Reference proteome</keyword>
<evidence type="ECO:0000313" key="2">
    <source>
        <dbReference type="Proteomes" id="UP000616595"/>
    </source>
</evidence>
<accession>A0A923HWQ3</accession>
<name>A0A923HWQ3_9FIRM</name>
<gene>
    <name evidence="1" type="ORF">GH810_09630</name>
</gene>
<dbReference type="EMBL" id="WJBD01000010">
    <property type="protein sequence ID" value="MBC3888567.1"/>
    <property type="molecule type" value="Genomic_DNA"/>
</dbReference>
<dbReference type="RefSeq" id="WP_148568056.1">
    <property type="nucleotide sequence ID" value="NZ_RXYA01000014.1"/>
</dbReference>